<evidence type="ECO:0000313" key="3">
    <source>
        <dbReference type="Proteomes" id="UP000325315"/>
    </source>
</evidence>
<dbReference type="PANTHER" id="PTHR33116:SF86">
    <property type="entry name" value="REVERSE TRANSCRIPTASE DOMAIN-CONTAINING PROTEIN"/>
    <property type="match status" value="1"/>
</dbReference>
<dbReference type="AlphaFoldDB" id="A0A5B6X768"/>
<dbReference type="Proteomes" id="UP000325315">
    <property type="component" value="Unassembled WGS sequence"/>
</dbReference>
<comment type="caution">
    <text evidence="2">The sequence shown here is derived from an EMBL/GenBank/DDBJ whole genome shotgun (WGS) entry which is preliminary data.</text>
</comment>
<evidence type="ECO:0000313" key="2">
    <source>
        <dbReference type="EMBL" id="KAA3489698.1"/>
    </source>
</evidence>
<accession>A0A5B6X768</accession>
<name>A0A5B6X768_9ROSI</name>
<gene>
    <name evidence="2" type="ORF">EPI10_033278</name>
</gene>
<keyword evidence="3" id="KW-1185">Reference proteome</keyword>
<proteinExistence type="predicted"/>
<feature type="domain" description="Reverse transcriptase" evidence="1">
    <location>
        <begin position="2"/>
        <end position="157"/>
    </location>
</feature>
<sequence>MSKAYDRVEWPFINGVMSKLGFADGFIDFIICCIKSVQYSILINGEEGLSFRSTRGLRQGDPLSPYLFLFCGEGLSVLMRLACQEGKICGAKVCRASPSITHLMFTDGCILFEEVSNRGISVLKEILREYEVCSGQCVNFEKSTVFSAQMQMTMIGTWCFKFLTFDRLKQRINSWSIRHISQGGREVFIEAVLQAVPTYTMACFLLPKSLCTELENIMTLFGGIKAMGREACIGVIGSLYAR</sequence>
<dbReference type="OrthoDB" id="1936608at2759"/>
<dbReference type="EMBL" id="SMMG02000001">
    <property type="protein sequence ID" value="KAA3489698.1"/>
    <property type="molecule type" value="Genomic_DNA"/>
</dbReference>
<protein>
    <submittedName>
        <fullName evidence="2">Putative Transposon TX1</fullName>
    </submittedName>
</protein>
<dbReference type="Pfam" id="PF00078">
    <property type="entry name" value="RVT_1"/>
    <property type="match status" value="1"/>
</dbReference>
<evidence type="ECO:0000259" key="1">
    <source>
        <dbReference type="Pfam" id="PF00078"/>
    </source>
</evidence>
<organism evidence="2 3">
    <name type="scientific">Gossypium australe</name>
    <dbReference type="NCBI Taxonomy" id="47621"/>
    <lineage>
        <taxon>Eukaryota</taxon>
        <taxon>Viridiplantae</taxon>
        <taxon>Streptophyta</taxon>
        <taxon>Embryophyta</taxon>
        <taxon>Tracheophyta</taxon>
        <taxon>Spermatophyta</taxon>
        <taxon>Magnoliopsida</taxon>
        <taxon>eudicotyledons</taxon>
        <taxon>Gunneridae</taxon>
        <taxon>Pentapetalae</taxon>
        <taxon>rosids</taxon>
        <taxon>malvids</taxon>
        <taxon>Malvales</taxon>
        <taxon>Malvaceae</taxon>
        <taxon>Malvoideae</taxon>
        <taxon>Gossypium</taxon>
    </lineage>
</organism>
<reference evidence="3" key="1">
    <citation type="journal article" date="2019" name="Plant Biotechnol. J.">
        <title>Genome sequencing of the Australian wild diploid species Gossypium australe highlights disease resistance and delayed gland morphogenesis.</title>
        <authorList>
            <person name="Cai Y."/>
            <person name="Cai X."/>
            <person name="Wang Q."/>
            <person name="Wang P."/>
            <person name="Zhang Y."/>
            <person name="Cai C."/>
            <person name="Xu Y."/>
            <person name="Wang K."/>
            <person name="Zhou Z."/>
            <person name="Wang C."/>
            <person name="Geng S."/>
            <person name="Li B."/>
            <person name="Dong Q."/>
            <person name="Hou Y."/>
            <person name="Wang H."/>
            <person name="Ai P."/>
            <person name="Liu Z."/>
            <person name="Yi F."/>
            <person name="Sun M."/>
            <person name="An G."/>
            <person name="Cheng J."/>
            <person name="Zhang Y."/>
            <person name="Shi Q."/>
            <person name="Xie Y."/>
            <person name="Shi X."/>
            <person name="Chang Y."/>
            <person name="Huang F."/>
            <person name="Chen Y."/>
            <person name="Hong S."/>
            <person name="Mi L."/>
            <person name="Sun Q."/>
            <person name="Zhang L."/>
            <person name="Zhou B."/>
            <person name="Peng R."/>
            <person name="Zhang X."/>
            <person name="Liu F."/>
        </authorList>
    </citation>
    <scope>NUCLEOTIDE SEQUENCE [LARGE SCALE GENOMIC DNA]</scope>
    <source>
        <strain evidence="3">cv. PA1801</strain>
    </source>
</reference>
<dbReference type="PANTHER" id="PTHR33116">
    <property type="entry name" value="REVERSE TRANSCRIPTASE ZINC-BINDING DOMAIN-CONTAINING PROTEIN-RELATED-RELATED"/>
    <property type="match status" value="1"/>
</dbReference>
<dbReference type="InterPro" id="IPR000477">
    <property type="entry name" value="RT_dom"/>
</dbReference>